<protein>
    <recommendedName>
        <fullName evidence="7">DUF2428 domain-containing protein</fullName>
    </recommendedName>
</protein>
<evidence type="ECO:0000256" key="1">
    <source>
        <dbReference type="ARBA" id="ARBA00010409"/>
    </source>
</evidence>
<feature type="domain" description="DUF2428" evidence="3">
    <location>
        <begin position="671"/>
        <end position="910"/>
    </location>
</feature>
<evidence type="ECO:0000313" key="5">
    <source>
        <dbReference type="EMBL" id="CAF4855505.1"/>
    </source>
</evidence>
<evidence type="ECO:0000313" key="6">
    <source>
        <dbReference type="Proteomes" id="UP000663880"/>
    </source>
</evidence>
<dbReference type="Proteomes" id="UP000663880">
    <property type="component" value="Unassembled WGS sequence"/>
</dbReference>
<dbReference type="Pfam" id="PF10350">
    <property type="entry name" value="DUF2428"/>
    <property type="match status" value="1"/>
</dbReference>
<dbReference type="InterPro" id="IPR016024">
    <property type="entry name" value="ARM-type_fold"/>
</dbReference>
<evidence type="ECO:0000256" key="2">
    <source>
        <dbReference type="ARBA" id="ARBA00022694"/>
    </source>
</evidence>
<dbReference type="PANTHER" id="PTHR14387:SF0">
    <property type="entry name" value="DUF2428 DOMAIN-CONTAINING PROTEIN"/>
    <property type="match status" value="1"/>
</dbReference>
<proteinExistence type="inferred from homology"/>
<name>A0A821SAP3_9NEOP</name>
<evidence type="ECO:0008006" key="7">
    <source>
        <dbReference type="Google" id="ProtNLM"/>
    </source>
</evidence>
<keyword evidence="6" id="KW-1185">Reference proteome</keyword>
<dbReference type="InterPro" id="IPR051954">
    <property type="entry name" value="tRNA_methyltransferase_THADA"/>
</dbReference>
<dbReference type="InterPro" id="IPR019442">
    <property type="entry name" value="THADA/TRM732_DUF2428"/>
</dbReference>
<feature type="domain" description="tRNA (32-2'-O)-methyltransferase regulator THADA-like C-terminal TPR repeats region" evidence="4">
    <location>
        <begin position="912"/>
        <end position="1054"/>
    </location>
</feature>
<dbReference type="SUPFAM" id="SSF48371">
    <property type="entry name" value="ARM repeat"/>
    <property type="match status" value="1"/>
</dbReference>
<keyword evidence="2" id="KW-0819">tRNA processing</keyword>
<evidence type="ECO:0000259" key="4">
    <source>
        <dbReference type="Pfam" id="PF25151"/>
    </source>
</evidence>
<dbReference type="OrthoDB" id="6614653at2759"/>
<evidence type="ECO:0000259" key="3">
    <source>
        <dbReference type="Pfam" id="PF10350"/>
    </source>
</evidence>
<dbReference type="GO" id="GO:0005829">
    <property type="term" value="C:cytosol"/>
    <property type="evidence" value="ECO:0007669"/>
    <property type="project" value="TreeGrafter"/>
</dbReference>
<dbReference type="GO" id="GO:0030488">
    <property type="term" value="P:tRNA methylation"/>
    <property type="evidence" value="ECO:0007669"/>
    <property type="project" value="TreeGrafter"/>
</dbReference>
<dbReference type="Pfam" id="PF25151">
    <property type="entry name" value="TPR_Trm732_C"/>
    <property type="match status" value="1"/>
</dbReference>
<accession>A0A821SAP3</accession>
<dbReference type="EMBL" id="CAJOBZ010000018">
    <property type="protein sequence ID" value="CAF4855505.1"/>
    <property type="molecule type" value="Genomic_DNA"/>
</dbReference>
<comment type="caution">
    <text evidence="5">The sequence shown here is derived from an EMBL/GenBank/DDBJ whole genome shotgun (WGS) entry which is preliminary data.</text>
</comment>
<gene>
    <name evidence="5" type="ORF">PMACD_LOCUS7444</name>
</gene>
<sequence length="1402" mass="162191">MDMEENVLLKLSVPTYEITTLILQEVLSSSKKVHGKEKLTEKILEKLWEHILTKLFEFDDQLLCSTCFYTLLTHSETQDIHLHNILNIINNALEEFDKDKAFYAMTLMYGLFQSSYLTQKNKQQTQLMEIVLDATFKLLMQEAYKYSQYTFITFKIISAFKKVIDTNFQSSIFNRNNQITLLNVVNHNWENPITGVRNLIRNIFQTLVSILDKDIYHTILKEINGFYWNKAKFLMLTEVIEQSLSPIYALLNNNGWLHGLIYSLHKPGLVSCGSDMYFAVLKKVKSDDEWCEIFLKDLRIIFNGTSYKAIENFYNYWCLITLKKFPMLLDKLLFAISKEKTESSLLSALSVMKQGNKLALLKKSLDTEKIIELGLGYNNPLIRIKAFDIICVCHGKCLPDRLKYNMILEFLYNNINSDCTVLRINMINSFSSFLTHLHGAFLINQDIEELKHFFLNLQNLLKASINFNGNYQRKITSIKLIDVILKHLNAVPKKSSKRRPQTLIEILKNESMWNLSSKDFILKLLSLLKDPADDIRQSVLQVLLNYYSNDLKCQLMFNYMTEDVIKCTESKFFFDIDCGKIIFKLLISILLKENIDGSARSVQQYFEHWYNELTNEIHLKRNVVDSIHNGKQLHSILGLLFVIIESCLQYKYKLDLPNTTILKFVDVLEEISNQFMSEESSAVSYDFSRMNELVETLIEKSNTNIKNNDETKISGLHQVVLNCLWLNVKMSSDISALLIMYVEDENICNKCLNVIVHVLETCRHKGAIEAAGSALGKSIQHLTSLPVSSNLSKLPLILLERKLKELLLEAKMASVTRRGAGLSIMVHRIVSSDMKKGKPLFHYFMNILLEACKDLDGINDCNPEKDLPKAIHIHFLTRIVMDSSLASEMMFYSAKLAELAFNNLRSSHWQIRNAALQLYGALIPKLIGQKKASGLDEETVSTVACDEFRTHSPKLWDFIENQLENTDDNLLSHSDLVPILNILASVARSYNFSYKLKEILKIQNFKLLLGSQIYTVRRLASNCILNIYSCQDIYTFLMSYDKISENSLHGTMFLLEGFLKLFKSELSDEKFCELKEKYSCLFRGRCSYLSRTIFDKMFFDEVPNICKISCEARKNKYLPGVYLWANNRVHMFIRTATWNEIADNIHILLTFDDFEQHSEHLYTKIDEDENIPKVLINIANKIISSGIGKNCYGVWKFIYKLSKTLTHNHLMALECTHIVKELLTGTESLYKIRYLIPFAAKILSNSQNNVISKVIYDFCDPIKNETDMRHIAALANNELAEKFIYLTDEVKINSIKSAIILLQDEDEDIRNTSTAFYKNIKKEHYHAFICLIKILSKEFMDSVLNAPKQGVNLIFSDLNNIIELIIEKDIENYNPFANDSKNIYLEENFIKTLLHNLCKKYE</sequence>
<organism evidence="5 6">
    <name type="scientific">Pieris macdunnoughi</name>
    <dbReference type="NCBI Taxonomy" id="345717"/>
    <lineage>
        <taxon>Eukaryota</taxon>
        <taxon>Metazoa</taxon>
        <taxon>Ecdysozoa</taxon>
        <taxon>Arthropoda</taxon>
        <taxon>Hexapoda</taxon>
        <taxon>Insecta</taxon>
        <taxon>Pterygota</taxon>
        <taxon>Neoptera</taxon>
        <taxon>Endopterygota</taxon>
        <taxon>Lepidoptera</taxon>
        <taxon>Glossata</taxon>
        <taxon>Ditrysia</taxon>
        <taxon>Papilionoidea</taxon>
        <taxon>Pieridae</taxon>
        <taxon>Pierinae</taxon>
        <taxon>Pieris</taxon>
    </lineage>
</organism>
<dbReference type="PANTHER" id="PTHR14387">
    <property type="entry name" value="THADA/DEATH RECEPTOR INTERACTING PROTEIN"/>
    <property type="match status" value="1"/>
</dbReference>
<dbReference type="InterPro" id="IPR056842">
    <property type="entry name" value="THADA-like_TPR_C"/>
</dbReference>
<reference evidence="5" key="1">
    <citation type="submission" date="2021-02" db="EMBL/GenBank/DDBJ databases">
        <authorList>
            <person name="Steward A R."/>
        </authorList>
    </citation>
    <scope>NUCLEOTIDE SEQUENCE</scope>
</reference>
<comment type="similarity">
    <text evidence="1">Belongs to the THADA family.</text>
</comment>